<evidence type="ECO:0000313" key="3">
    <source>
        <dbReference type="Proteomes" id="UP000886998"/>
    </source>
</evidence>
<dbReference type="OrthoDB" id="6513770at2759"/>
<dbReference type="EMBL" id="BMAV01012617">
    <property type="protein sequence ID" value="GFY59445.1"/>
    <property type="molecule type" value="Genomic_DNA"/>
</dbReference>
<gene>
    <name evidence="2" type="ORF">TNIN_352261</name>
</gene>
<organism evidence="2 3">
    <name type="scientific">Trichonephila inaurata madagascariensis</name>
    <dbReference type="NCBI Taxonomy" id="2747483"/>
    <lineage>
        <taxon>Eukaryota</taxon>
        <taxon>Metazoa</taxon>
        <taxon>Ecdysozoa</taxon>
        <taxon>Arthropoda</taxon>
        <taxon>Chelicerata</taxon>
        <taxon>Arachnida</taxon>
        <taxon>Araneae</taxon>
        <taxon>Araneomorphae</taxon>
        <taxon>Entelegynae</taxon>
        <taxon>Araneoidea</taxon>
        <taxon>Nephilidae</taxon>
        <taxon>Trichonephila</taxon>
        <taxon>Trichonephila inaurata</taxon>
    </lineage>
</organism>
<protein>
    <recommendedName>
        <fullName evidence="1">Endonuclease/exonuclease/phosphatase domain-containing protein</fullName>
    </recommendedName>
</protein>
<feature type="domain" description="Endonuclease/exonuclease/phosphatase" evidence="1">
    <location>
        <begin position="38"/>
        <end position="104"/>
    </location>
</feature>
<dbReference type="Proteomes" id="UP000886998">
    <property type="component" value="Unassembled WGS sequence"/>
</dbReference>
<dbReference type="Pfam" id="PF14529">
    <property type="entry name" value="Exo_endo_phos_2"/>
    <property type="match status" value="1"/>
</dbReference>
<proteinExistence type="predicted"/>
<reference evidence="2" key="1">
    <citation type="submission" date="2020-08" db="EMBL/GenBank/DDBJ databases">
        <title>Multicomponent nature underlies the extraordinary mechanical properties of spider dragline silk.</title>
        <authorList>
            <person name="Kono N."/>
            <person name="Nakamura H."/>
            <person name="Mori M."/>
            <person name="Yoshida Y."/>
            <person name="Ohtoshi R."/>
            <person name="Malay A.D."/>
            <person name="Moran D.A.P."/>
            <person name="Tomita M."/>
            <person name="Numata K."/>
            <person name="Arakawa K."/>
        </authorList>
    </citation>
    <scope>NUCLEOTIDE SEQUENCE</scope>
</reference>
<dbReference type="SUPFAM" id="SSF56219">
    <property type="entry name" value="DNase I-like"/>
    <property type="match status" value="1"/>
</dbReference>
<name>A0A8X7C842_9ARAC</name>
<evidence type="ECO:0000259" key="1">
    <source>
        <dbReference type="Pfam" id="PF14529"/>
    </source>
</evidence>
<keyword evidence="3" id="KW-1185">Reference proteome</keyword>
<accession>A0A8X7C842</accession>
<dbReference type="Gene3D" id="3.60.10.10">
    <property type="entry name" value="Endonuclease/exonuclease/phosphatase"/>
    <property type="match status" value="1"/>
</dbReference>
<dbReference type="InterPro" id="IPR036691">
    <property type="entry name" value="Endo/exonu/phosph_ase_sf"/>
</dbReference>
<comment type="caution">
    <text evidence="2">The sequence shown here is derived from an EMBL/GenBank/DDBJ whole genome shotgun (WGS) entry which is preliminary data.</text>
</comment>
<evidence type="ECO:0000313" key="2">
    <source>
        <dbReference type="EMBL" id="GFY59445.1"/>
    </source>
</evidence>
<dbReference type="GO" id="GO:0003824">
    <property type="term" value="F:catalytic activity"/>
    <property type="evidence" value="ECO:0007669"/>
    <property type="project" value="InterPro"/>
</dbReference>
<sequence length="165" mass="18815">METTKNSKMSSTMEAKLKTLEGVEATLIILTPIDHDPILVGSFYIPPINNYFKNLDDALDPIFNLNPKTILVGDFNAKHTSWGCQYSDTRGNRLFNYIVKIVLMSCTTNPYKIRICLSLHHRLCPNQNPNWPQNYSPHPELSLPDHNPIKLHFPRTSKLNSSPQP</sequence>
<dbReference type="AlphaFoldDB" id="A0A8X7C842"/>
<dbReference type="InterPro" id="IPR005135">
    <property type="entry name" value="Endo/exonuclease/phosphatase"/>
</dbReference>